<dbReference type="InterPro" id="IPR027417">
    <property type="entry name" value="P-loop_NTPase"/>
</dbReference>
<feature type="domain" description="Polynucleotide kinase PNKP phosphatase" evidence="1">
    <location>
        <begin position="169"/>
        <end position="304"/>
    </location>
</feature>
<dbReference type="Proteomes" id="UP001217325">
    <property type="component" value="Unassembled WGS sequence"/>
</dbReference>
<dbReference type="Gene3D" id="3.40.50.300">
    <property type="entry name" value="P-loop containing nucleotide triphosphate hydrolases"/>
    <property type="match status" value="1"/>
</dbReference>
<organism evidence="2 3">
    <name type="scientific">Rhodococcus qingshengii</name>
    <dbReference type="NCBI Taxonomy" id="334542"/>
    <lineage>
        <taxon>Bacteria</taxon>
        <taxon>Bacillati</taxon>
        <taxon>Actinomycetota</taxon>
        <taxon>Actinomycetes</taxon>
        <taxon>Mycobacteriales</taxon>
        <taxon>Nocardiaceae</taxon>
        <taxon>Rhodococcus</taxon>
        <taxon>Rhodococcus erythropolis group</taxon>
    </lineage>
</organism>
<dbReference type="Pfam" id="PF25109">
    <property type="entry name" value="HAD_PNKP"/>
    <property type="match status" value="1"/>
</dbReference>
<gene>
    <name evidence="2" type="ORF">PXH69_24515</name>
</gene>
<evidence type="ECO:0000313" key="3">
    <source>
        <dbReference type="Proteomes" id="UP001217325"/>
    </source>
</evidence>
<dbReference type="SUPFAM" id="SSF56784">
    <property type="entry name" value="HAD-like"/>
    <property type="match status" value="1"/>
</dbReference>
<dbReference type="SUPFAM" id="SSF52540">
    <property type="entry name" value="P-loop containing nucleoside triphosphate hydrolases"/>
    <property type="match status" value="1"/>
</dbReference>
<sequence>MAKLTITRGYPGSGKTTWADSQASSVRISRDDLRKSLFGTFTGLTGGQEMDVSRAQKAQVTALLAAGINVIVDDTNLKMTVARDWADIAHRTSSEFECRDFLLSAEECISNDLSRFASGGRSVGEEVIRSFAKRYPIKSWKTVTSRNVPNSRTVVGWRPAPPRGWNLDNAIIVDVDGTVADHHGIRSPYEYDKVGLDRPHMHVINIVRAVAADPYLKPTVIVVSGRDNSCFDATLNWLKGYGIQPKELLMREDGDKRSDDEVKYEIYDQFIRNRYNVVGVFDDRLRVSRMWHAIGLPLFRVGDPDANF</sequence>
<dbReference type="Pfam" id="PF13671">
    <property type="entry name" value="AAA_33"/>
    <property type="match status" value="1"/>
</dbReference>
<dbReference type="InterPro" id="IPR036412">
    <property type="entry name" value="HAD-like_sf"/>
</dbReference>
<reference evidence="2" key="1">
    <citation type="submission" date="2023-02" db="EMBL/GenBank/DDBJ databases">
        <title>A novel hydrolase synthesized by Rhodococcus erythropolis HQ is responsible for the detoxification of Zearalenone.</title>
        <authorList>
            <person name="Hu J."/>
            <person name="Xu J."/>
        </authorList>
    </citation>
    <scope>NUCLEOTIDE SEQUENCE</scope>
    <source>
        <strain evidence="2">HQ</strain>
    </source>
</reference>
<name>A0AAW6LT33_RHOSG</name>
<dbReference type="InterPro" id="IPR023214">
    <property type="entry name" value="HAD_sf"/>
</dbReference>
<dbReference type="EMBL" id="JARDXE010000017">
    <property type="protein sequence ID" value="MDE8648135.1"/>
    <property type="molecule type" value="Genomic_DNA"/>
</dbReference>
<dbReference type="InterPro" id="IPR056782">
    <property type="entry name" value="HAD_PNKP"/>
</dbReference>
<comment type="caution">
    <text evidence="2">The sequence shown here is derived from an EMBL/GenBank/DDBJ whole genome shotgun (WGS) entry which is preliminary data.</text>
</comment>
<protein>
    <submittedName>
        <fullName evidence="2">AAA family ATPase</fullName>
    </submittedName>
</protein>
<evidence type="ECO:0000313" key="2">
    <source>
        <dbReference type="EMBL" id="MDE8648135.1"/>
    </source>
</evidence>
<dbReference type="RefSeq" id="WP_275232373.1">
    <property type="nucleotide sequence ID" value="NZ_JARDXE010000017.1"/>
</dbReference>
<accession>A0AAW6LT33</accession>
<dbReference type="AlphaFoldDB" id="A0AAW6LT33"/>
<dbReference type="Gene3D" id="3.40.50.1000">
    <property type="entry name" value="HAD superfamily/HAD-like"/>
    <property type="match status" value="1"/>
</dbReference>
<evidence type="ECO:0000259" key="1">
    <source>
        <dbReference type="Pfam" id="PF25109"/>
    </source>
</evidence>
<proteinExistence type="predicted"/>